<evidence type="ECO:0000313" key="3">
    <source>
        <dbReference type="EMBL" id="GLC53433.1"/>
    </source>
</evidence>
<evidence type="ECO:0000313" key="4">
    <source>
        <dbReference type="Proteomes" id="UP001165080"/>
    </source>
</evidence>
<feature type="coiled-coil region" evidence="1">
    <location>
        <begin position="246"/>
        <end position="273"/>
    </location>
</feature>
<name>A0A9W6BK19_9CHLO</name>
<accession>A0A9W6BK19</accession>
<organism evidence="3 4">
    <name type="scientific">Pleodorina starrii</name>
    <dbReference type="NCBI Taxonomy" id="330485"/>
    <lineage>
        <taxon>Eukaryota</taxon>
        <taxon>Viridiplantae</taxon>
        <taxon>Chlorophyta</taxon>
        <taxon>core chlorophytes</taxon>
        <taxon>Chlorophyceae</taxon>
        <taxon>CS clade</taxon>
        <taxon>Chlamydomonadales</taxon>
        <taxon>Volvocaceae</taxon>
        <taxon>Pleodorina</taxon>
    </lineage>
</organism>
<evidence type="ECO:0000256" key="2">
    <source>
        <dbReference type="SAM" id="MobiDB-lite"/>
    </source>
</evidence>
<keyword evidence="4" id="KW-1185">Reference proteome</keyword>
<feature type="region of interest" description="Disordered" evidence="2">
    <location>
        <begin position="143"/>
        <end position="184"/>
    </location>
</feature>
<gene>
    <name evidence="3" type="primary">PLEST002161</name>
    <name evidence="3" type="ORF">PLESTB_000744600</name>
</gene>
<feature type="compositionally biased region" description="Low complexity" evidence="2">
    <location>
        <begin position="143"/>
        <end position="180"/>
    </location>
</feature>
<feature type="region of interest" description="Disordered" evidence="2">
    <location>
        <begin position="1"/>
        <end position="75"/>
    </location>
</feature>
<keyword evidence="1" id="KW-0175">Coiled coil</keyword>
<feature type="compositionally biased region" description="Basic and acidic residues" evidence="2">
    <location>
        <begin position="40"/>
        <end position="49"/>
    </location>
</feature>
<reference evidence="3 4" key="1">
    <citation type="journal article" date="2023" name="Commun. Biol.">
        <title>Reorganization of the ancestral sex-determining regions during the evolution of trioecy in Pleodorina starrii.</title>
        <authorList>
            <person name="Takahashi K."/>
            <person name="Suzuki S."/>
            <person name="Kawai-Toyooka H."/>
            <person name="Yamamoto K."/>
            <person name="Hamaji T."/>
            <person name="Ootsuki R."/>
            <person name="Yamaguchi H."/>
            <person name="Kawachi M."/>
            <person name="Higashiyama T."/>
            <person name="Nozaki H."/>
        </authorList>
    </citation>
    <scope>NUCLEOTIDE SEQUENCE [LARGE SCALE GENOMIC DNA]</scope>
    <source>
        <strain evidence="3 4">NIES-4479</strain>
    </source>
</reference>
<dbReference type="AlphaFoldDB" id="A0A9W6BK19"/>
<comment type="caution">
    <text evidence="3">The sequence shown here is derived from an EMBL/GenBank/DDBJ whole genome shotgun (WGS) entry which is preliminary data.</text>
</comment>
<dbReference type="EMBL" id="BRXU01000007">
    <property type="protein sequence ID" value="GLC53433.1"/>
    <property type="molecule type" value="Genomic_DNA"/>
</dbReference>
<protein>
    <submittedName>
        <fullName evidence="3">Uncharacterized protein</fullName>
    </submittedName>
</protein>
<feature type="compositionally biased region" description="Basic and acidic residues" evidence="2">
    <location>
        <begin position="1"/>
        <end position="13"/>
    </location>
</feature>
<sequence>MLQKQPETEHKPSAEVSAGEAPKAKEGSAAKRSRSSSASGHDRIREPSFKRTRSRGASGPSEQHDPLLLARPPLASFPGLDEPLAYLALIDPAKRLLKTFENFVSGRVVEACAAARAAAADDDTTAQANPALRTTNRVERAAFAAAGSQQQQQQSPEDAGAYADTKPAADADADADTGAGEVELSCPEPQLPAAIGAVGSGTAAADQPALKVAAAAGTQPPPPLPPREAAAAAAGAAEGKDVVARAEALQRSAAEWETRYRRLEEAAQRLARGFASRDTSEAPPLLTQLSELVLWAFCGLLVTPPEQVWAAAERVAAAGGRVSQAGVDALWSALSAVEGVAASGAAAAAAGEAVGNPRAAALRGAIPRFVQRLQALQGEKDAA</sequence>
<dbReference type="Proteomes" id="UP001165080">
    <property type="component" value="Unassembled WGS sequence"/>
</dbReference>
<evidence type="ECO:0000256" key="1">
    <source>
        <dbReference type="SAM" id="Coils"/>
    </source>
</evidence>
<proteinExistence type="predicted"/>